<accession>A0A2T4JF11</accession>
<feature type="modified residue" description="Phosphohistidine" evidence="2">
    <location>
        <position position="50"/>
    </location>
</feature>
<evidence type="ECO:0000256" key="1">
    <source>
        <dbReference type="ARBA" id="ARBA00023012"/>
    </source>
</evidence>
<keyword evidence="4" id="KW-0808">Transferase</keyword>
<comment type="caution">
    <text evidence="4">The sequence shown here is derived from an EMBL/GenBank/DDBJ whole genome shotgun (WGS) entry which is preliminary data.</text>
</comment>
<keyword evidence="4" id="KW-0418">Kinase</keyword>
<dbReference type="PROSITE" id="PS50894">
    <property type="entry name" value="HPT"/>
    <property type="match status" value="1"/>
</dbReference>
<organism evidence="4 5">
    <name type="scientific">Fuscovulum blasticum DSM 2131</name>
    <dbReference type="NCBI Taxonomy" id="1188250"/>
    <lineage>
        <taxon>Bacteria</taxon>
        <taxon>Pseudomonadati</taxon>
        <taxon>Pseudomonadota</taxon>
        <taxon>Alphaproteobacteria</taxon>
        <taxon>Rhodobacterales</taxon>
        <taxon>Paracoccaceae</taxon>
        <taxon>Pseudogemmobacter</taxon>
    </lineage>
</organism>
<gene>
    <name evidence="4" type="ORF">C5F44_01195</name>
</gene>
<proteinExistence type="predicted"/>
<keyword evidence="2" id="KW-0597">Phosphoprotein</keyword>
<reference evidence="4 5" key="1">
    <citation type="submission" date="2018-03" db="EMBL/GenBank/DDBJ databases">
        <title>Rhodobacter blasticus.</title>
        <authorList>
            <person name="Meyer T.E."/>
            <person name="Miller S."/>
            <person name="Lodha T."/>
            <person name="Gandham S."/>
            <person name="Chintalapati S."/>
            <person name="Chintalapati V.R."/>
        </authorList>
    </citation>
    <scope>NUCLEOTIDE SEQUENCE [LARGE SCALE GENOMIC DNA]</scope>
    <source>
        <strain evidence="4 5">DSM 2131</strain>
    </source>
</reference>
<sequence>MIDWDRLNELRGEIGDDDLAEVVTVFLEEADDVVRRIAAGQSAGLEADLHFLKGSALNLGLSDLAMLCQSGEKLAAAGRGNQVNLPRVASLYEASKRRFLGALAQGSAA</sequence>
<evidence type="ECO:0000256" key="2">
    <source>
        <dbReference type="PROSITE-ProRule" id="PRU00110"/>
    </source>
</evidence>
<keyword evidence="1" id="KW-0902">Two-component regulatory system</keyword>
<dbReference type="SUPFAM" id="SSF47226">
    <property type="entry name" value="Histidine-containing phosphotransfer domain, HPT domain"/>
    <property type="match status" value="1"/>
</dbReference>
<dbReference type="RefSeq" id="WP_107671663.1">
    <property type="nucleotide sequence ID" value="NZ_PZKE01000001.1"/>
</dbReference>
<dbReference type="AlphaFoldDB" id="A0A2T4JF11"/>
<name>A0A2T4JF11_FUSBL</name>
<evidence type="ECO:0000313" key="5">
    <source>
        <dbReference type="Proteomes" id="UP000241362"/>
    </source>
</evidence>
<evidence type="ECO:0000259" key="3">
    <source>
        <dbReference type="PROSITE" id="PS50894"/>
    </source>
</evidence>
<protein>
    <submittedName>
        <fullName evidence="4">Histidine kinase</fullName>
    </submittedName>
</protein>
<dbReference type="Gene3D" id="1.20.120.160">
    <property type="entry name" value="HPT domain"/>
    <property type="match status" value="1"/>
</dbReference>
<dbReference type="InterPro" id="IPR036641">
    <property type="entry name" value="HPT_dom_sf"/>
</dbReference>
<dbReference type="InterPro" id="IPR008207">
    <property type="entry name" value="Sig_transdc_His_kin_Hpt_dom"/>
</dbReference>
<keyword evidence="5" id="KW-1185">Reference proteome</keyword>
<dbReference type="GO" id="GO:0004672">
    <property type="term" value="F:protein kinase activity"/>
    <property type="evidence" value="ECO:0007669"/>
    <property type="project" value="UniProtKB-ARBA"/>
</dbReference>
<feature type="domain" description="HPt" evidence="3">
    <location>
        <begin position="11"/>
        <end position="109"/>
    </location>
</feature>
<dbReference type="GO" id="GO:0000160">
    <property type="term" value="P:phosphorelay signal transduction system"/>
    <property type="evidence" value="ECO:0007669"/>
    <property type="project" value="UniProtKB-KW"/>
</dbReference>
<dbReference type="Proteomes" id="UP000241362">
    <property type="component" value="Unassembled WGS sequence"/>
</dbReference>
<dbReference type="EMBL" id="PZKE01000001">
    <property type="protein sequence ID" value="PTE16500.1"/>
    <property type="molecule type" value="Genomic_DNA"/>
</dbReference>
<dbReference type="Pfam" id="PF01627">
    <property type="entry name" value="Hpt"/>
    <property type="match status" value="1"/>
</dbReference>
<evidence type="ECO:0000313" key="4">
    <source>
        <dbReference type="EMBL" id="PTE16500.1"/>
    </source>
</evidence>